<dbReference type="EMBL" id="BRZM01001834">
    <property type="protein sequence ID" value="GLD73810.1"/>
    <property type="molecule type" value="Genomic_DNA"/>
</dbReference>
<name>A0AAD3NJT5_LATJO</name>
<sequence length="105" mass="11675">MQTTVDSECQISQALNGVSDKAKDAKEFLVQLKNMLQQIQISDALIKRVTSSQDQWVKGALEPKVGPEFDLTLNTDSLLQTILQLDFIQGKDVQESPLLKQMQAA</sequence>
<feature type="non-terminal residue" evidence="3">
    <location>
        <position position="1"/>
    </location>
</feature>
<dbReference type="InterPro" id="IPR017903">
    <property type="entry name" value="COS_domain"/>
</dbReference>
<dbReference type="AlphaFoldDB" id="A0AAD3NJT5"/>
<dbReference type="PROSITE" id="PS51262">
    <property type="entry name" value="COS"/>
    <property type="match status" value="1"/>
</dbReference>
<comment type="caution">
    <text evidence="3">The sequence shown here is derived from an EMBL/GenBank/DDBJ whole genome shotgun (WGS) entry which is preliminary data.</text>
</comment>
<keyword evidence="4" id="KW-1185">Reference proteome</keyword>
<evidence type="ECO:0000259" key="2">
    <source>
        <dbReference type="PROSITE" id="PS51262"/>
    </source>
</evidence>
<evidence type="ECO:0000313" key="3">
    <source>
        <dbReference type="EMBL" id="GLD73810.1"/>
    </source>
</evidence>
<evidence type="ECO:0000313" key="4">
    <source>
        <dbReference type="Proteomes" id="UP001279410"/>
    </source>
</evidence>
<dbReference type="Proteomes" id="UP001279410">
    <property type="component" value="Unassembled WGS sequence"/>
</dbReference>
<proteinExistence type="predicted"/>
<organism evidence="3 4">
    <name type="scientific">Lates japonicus</name>
    <name type="common">Japanese lates</name>
    <dbReference type="NCBI Taxonomy" id="270547"/>
    <lineage>
        <taxon>Eukaryota</taxon>
        <taxon>Metazoa</taxon>
        <taxon>Chordata</taxon>
        <taxon>Craniata</taxon>
        <taxon>Vertebrata</taxon>
        <taxon>Euteleostomi</taxon>
        <taxon>Actinopterygii</taxon>
        <taxon>Neopterygii</taxon>
        <taxon>Teleostei</taxon>
        <taxon>Neoteleostei</taxon>
        <taxon>Acanthomorphata</taxon>
        <taxon>Carangaria</taxon>
        <taxon>Carangaria incertae sedis</taxon>
        <taxon>Centropomidae</taxon>
        <taxon>Lates</taxon>
    </lineage>
</organism>
<accession>A0AAD3NJT5</accession>
<evidence type="ECO:0000256" key="1">
    <source>
        <dbReference type="ARBA" id="ARBA00023054"/>
    </source>
</evidence>
<reference evidence="3" key="1">
    <citation type="submission" date="2022-08" db="EMBL/GenBank/DDBJ databases">
        <title>Genome sequencing of akame (Lates japonicus).</title>
        <authorList>
            <person name="Hashiguchi Y."/>
            <person name="Takahashi H."/>
        </authorList>
    </citation>
    <scope>NUCLEOTIDE SEQUENCE</scope>
    <source>
        <strain evidence="3">Kochi</strain>
    </source>
</reference>
<protein>
    <submittedName>
        <fullName evidence="3">Tripartite motif-containing protein 67 isoform X1</fullName>
    </submittedName>
</protein>
<feature type="domain" description="COS" evidence="2">
    <location>
        <begin position="30"/>
        <end position="88"/>
    </location>
</feature>
<gene>
    <name evidence="3" type="ORF">AKAME5_002513500</name>
</gene>
<keyword evidence="1" id="KW-0175">Coiled coil</keyword>